<dbReference type="Pfam" id="PF01119">
    <property type="entry name" value="DNA_mis_repair"/>
    <property type="match status" value="1"/>
</dbReference>
<protein>
    <recommendedName>
        <fullName evidence="8">DNA mismatch repair protein Mlh3</fullName>
    </recommendedName>
</protein>
<organism evidence="6 7">
    <name type="scientific">Pocillopora meandrina</name>
    <dbReference type="NCBI Taxonomy" id="46732"/>
    <lineage>
        <taxon>Eukaryota</taxon>
        <taxon>Metazoa</taxon>
        <taxon>Cnidaria</taxon>
        <taxon>Anthozoa</taxon>
        <taxon>Hexacorallia</taxon>
        <taxon>Scleractinia</taxon>
        <taxon>Astrocoeniina</taxon>
        <taxon>Pocilloporidae</taxon>
        <taxon>Pocillopora</taxon>
    </lineage>
</organism>
<dbReference type="GO" id="GO:0005524">
    <property type="term" value="F:ATP binding"/>
    <property type="evidence" value="ECO:0007669"/>
    <property type="project" value="InterPro"/>
</dbReference>
<dbReference type="Gene3D" id="3.30.230.10">
    <property type="match status" value="1"/>
</dbReference>
<dbReference type="InterPro" id="IPR014790">
    <property type="entry name" value="MutL_C"/>
</dbReference>
<dbReference type="SMART" id="SM00853">
    <property type="entry name" value="MutL_C"/>
    <property type="match status" value="1"/>
</dbReference>
<dbReference type="InterPro" id="IPR038973">
    <property type="entry name" value="MutL/Mlh/Pms-like"/>
</dbReference>
<evidence type="ECO:0000256" key="3">
    <source>
        <dbReference type="SAM" id="MobiDB-lite"/>
    </source>
</evidence>
<dbReference type="SUPFAM" id="SSF118116">
    <property type="entry name" value="DNA mismatch repair protein MutL"/>
    <property type="match status" value="1"/>
</dbReference>
<evidence type="ECO:0000256" key="2">
    <source>
        <dbReference type="ARBA" id="ARBA00022763"/>
    </source>
</evidence>
<feature type="domain" description="DNA mismatch repair protein S5" evidence="5">
    <location>
        <begin position="211"/>
        <end position="357"/>
    </location>
</feature>
<dbReference type="InterPro" id="IPR042121">
    <property type="entry name" value="MutL_C_regsub"/>
</dbReference>
<dbReference type="GO" id="GO:0032300">
    <property type="term" value="C:mismatch repair complex"/>
    <property type="evidence" value="ECO:0007669"/>
    <property type="project" value="InterPro"/>
</dbReference>
<dbReference type="InterPro" id="IPR014721">
    <property type="entry name" value="Ribsml_uS5_D2-typ_fold_subgr"/>
</dbReference>
<comment type="caution">
    <text evidence="6">The sequence shown here is derived from an EMBL/GenBank/DDBJ whole genome shotgun (WGS) entry which is preliminary data.</text>
</comment>
<dbReference type="SUPFAM" id="SSF54211">
    <property type="entry name" value="Ribosomal protein S5 domain 2-like"/>
    <property type="match status" value="1"/>
</dbReference>
<evidence type="ECO:0000259" key="4">
    <source>
        <dbReference type="SMART" id="SM00853"/>
    </source>
</evidence>
<dbReference type="InterPro" id="IPR014762">
    <property type="entry name" value="DNA_mismatch_repair_CS"/>
</dbReference>
<dbReference type="Pfam" id="PF08676">
    <property type="entry name" value="MutL_C"/>
    <property type="match status" value="1"/>
</dbReference>
<feature type="region of interest" description="Disordered" evidence="3">
    <location>
        <begin position="283"/>
        <end position="303"/>
    </location>
</feature>
<name>A0AAU9X963_9CNID</name>
<feature type="compositionally biased region" description="Polar residues" evidence="3">
    <location>
        <begin position="764"/>
        <end position="775"/>
    </location>
</feature>
<dbReference type="EMBL" id="CALNXJ010000034">
    <property type="protein sequence ID" value="CAH3140642.1"/>
    <property type="molecule type" value="Genomic_DNA"/>
</dbReference>
<sequence>MIRPLQEEVRSRLRSGVAITNFTQCVEELVLNSLDAEATCITVRIDIPNFKIQVCDNGIGITHGDLRFVGERYSSSKCHVLEDLEQLSFHGFRGEALASIREICDVLEISTRHRSSHQTYCKLFRTSQVLELKESRFPRTIRGTSVTVHGLFSNLPVRRKAIMETLDFDRVRHRIASIALINPKTAFTLINDSSGVKCLRTHDCKSVVSAFSQLFGNQRSKHLQQVQFEQDNFKVSGFISTDTHHSKSLQFLYINRRLILKTRLHKLVNSILAKSEHLKRLPLPEEKDTVRSENHQSKTTSPQNTKIFEKHGIFVLNIDCLVTEYDVCLEPAKTLIEFQNWDKVLSCVEKCIEEFLVEQNLLSNLEDSATSDVSESNEDGPVMKTSRYANLEAFEYKREIETSNVNKSLHSSTVLRPRGVKKVESLLDTSCSENEFPVFSSSDKEIKSTDDKNKTDESEDQITSSRNVVASGSNPVSGLVNTNTLATAADNSSSLLTKEKSFCVSLTGSSFTDSESVHLKKKCCQSGTILLELNDVFPCLVITREAYQSDSNSPKHRGMFVHSTRENNHQSSVASTKGERKTGVLSTFTSPSPIFLNRQCTRKRLLETKEASVDELASPSKNRKVITLKGNCNSRFVLDRRKSMNVKRSDYDAGGAPVNDNCNTKSSAYSSNYFVKETIANDSLDHNAMCSIEVHSAGNKAGVAVVAEETCGSGDSSYLRKHYSDKTTDQICVSKFPTRKDTSAVPGWNPGKTELLPMKDKSSHQSLTSESNMNPDTIEIHTGMLGSSNKDWFCTFDASLGRKLFINSRTGHSSFEAPNEFSIKDDDCSVLSETEFCGKEEDRRQHVPHPCASHVSFLCTPWLPREDRKQEPAKGTEGMGDSHLAFLYKKHLEEQEAEEKLCKWTDAGALQAYEQDLLNNGGKTVTQLLNNWKNPVFAAPEKDILTVNKPGLDKSQISVHNVAHPYRFTKEMLTSMRVLRQLDEKFIVGVVSHEEGADGLLVLVDQHAAHERVRLERLQSELFGDGSDTKTGGKPRIKSSTVSPPLKLCFSQEEIWLLKASQAEIERIGIRFLISQSSESSEDVSVLVDSVPSVFVEREFSEVKRGRPSVAVDNVKGLIREHLEQFSRTRGVPPVIPKAISDVISSQACHGAVKFGEPLGTAECQELIHSLSKCQLPFQCAHGRPSVIPLVDFKFVEKKMNPKASKRTPPTILSYNVV</sequence>
<feature type="compositionally biased region" description="Basic and acidic residues" evidence="3">
    <location>
        <begin position="283"/>
        <end position="296"/>
    </location>
</feature>
<evidence type="ECO:0000259" key="5">
    <source>
        <dbReference type="SMART" id="SM01340"/>
    </source>
</evidence>
<evidence type="ECO:0000313" key="7">
    <source>
        <dbReference type="Proteomes" id="UP001159428"/>
    </source>
</evidence>
<dbReference type="Gene3D" id="3.30.1540.20">
    <property type="entry name" value="MutL, C-terminal domain, dimerisation subdomain"/>
    <property type="match status" value="1"/>
</dbReference>
<dbReference type="PANTHER" id="PTHR10073">
    <property type="entry name" value="DNA MISMATCH REPAIR PROTEIN MLH, PMS, MUTL"/>
    <property type="match status" value="1"/>
</dbReference>
<accession>A0AAU9X963</accession>
<dbReference type="GO" id="GO:0016887">
    <property type="term" value="F:ATP hydrolysis activity"/>
    <property type="evidence" value="ECO:0007669"/>
    <property type="project" value="InterPro"/>
</dbReference>
<dbReference type="InterPro" id="IPR002099">
    <property type="entry name" value="MutL/Mlh/PMS"/>
</dbReference>
<dbReference type="CDD" id="cd03486">
    <property type="entry name" value="MutL_Trans_MLH3"/>
    <property type="match status" value="1"/>
</dbReference>
<dbReference type="InterPro" id="IPR036890">
    <property type="entry name" value="HATPase_C_sf"/>
</dbReference>
<keyword evidence="2" id="KW-0227">DNA damage</keyword>
<feature type="domain" description="MutL C-terminal dimerisation" evidence="4">
    <location>
        <begin position="978"/>
        <end position="1159"/>
    </location>
</feature>
<feature type="compositionally biased region" description="Polar residues" evidence="3">
    <location>
        <begin position="461"/>
        <end position="476"/>
    </location>
</feature>
<feature type="region of interest" description="Disordered" evidence="3">
    <location>
        <begin position="442"/>
        <end position="476"/>
    </location>
</feature>
<dbReference type="GO" id="GO:0006298">
    <property type="term" value="P:mismatch repair"/>
    <property type="evidence" value="ECO:0007669"/>
    <property type="project" value="InterPro"/>
</dbReference>
<keyword evidence="7" id="KW-1185">Reference proteome</keyword>
<feature type="compositionally biased region" description="Basic and acidic residues" evidence="3">
    <location>
        <begin position="442"/>
        <end position="456"/>
    </location>
</feature>
<evidence type="ECO:0000256" key="1">
    <source>
        <dbReference type="ARBA" id="ARBA00006082"/>
    </source>
</evidence>
<gene>
    <name evidence="6" type="ORF">PMEA_00019337</name>
</gene>
<proteinExistence type="inferred from homology"/>
<dbReference type="Gene3D" id="3.30.565.10">
    <property type="entry name" value="Histidine kinase-like ATPase, C-terminal domain"/>
    <property type="match status" value="1"/>
</dbReference>
<comment type="similarity">
    <text evidence="1">Belongs to the DNA mismatch repair MutL/HexB family.</text>
</comment>
<dbReference type="SMART" id="SM01340">
    <property type="entry name" value="DNA_mis_repair"/>
    <property type="match status" value="1"/>
</dbReference>
<dbReference type="Proteomes" id="UP001159428">
    <property type="component" value="Unassembled WGS sequence"/>
</dbReference>
<dbReference type="InterPro" id="IPR020568">
    <property type="entry name" value="Ribosomal_Su5_D2-typ_SF"/>
</dbReference>
<dbReference type="GO" id="GO:0140664">
    <property type="term" value="F:ATP-dependent DNA damage sensor activity"/>
    <property type="evidence" value="ECO:0007669"/>
    <property type="project" value="InterPro"/>
</dbReference>
<dbReference type="InterPro" id="IPR037198">
    <property type="entry name" value="MutL_C_sf"/>
</dbReference>
<reference evidence="6 7" key="1">
    <citation type="submission" date="2022-05" db="EMBL/GenBank/DDBJ databases">
        <authorList>
            <consortium name="Genoscope - CEA"/>
            <person name="William W."/>
        </authorList>
    </citation>
    <scope>NUCLEOTIDE SEQUENCE [LARGE SCALE GENOMIC DNA]</scope>
</reference>
<evidence type="ECO:0000313" key="6">
    <source>
        <dbReference type="EMBL" id="CAH3140642.1"/>
    </source>
</evidence>
<dbReference type="InterPro" id="IPR013507">
    <property type="entry name" value="DNA_mismatch_S5_2-like"/>
</dbReference>
<dbReference type="PROSITE" id="PS00058">
    <property type="entry name" value="DNA_MISMATCH_REPAIR_1"/>
    <property type="match status" value="1"/>
</dbReference>
<evidence type="ECO:0008006" key="8">
    <source>
        <dbReference type="Google" id="ProtNLM"/>
    </source>
</evidence>
<feature type="region of interest" description="Disordered" evidence="3">
    <location>
        <begin position="743"/>
        <end position="775"/>
    </location>
</feature>
<dbReference type="PANTHER" id="PTHR10073:SF47">
    <property type="entry name" value="DNA MISMATCH REPAIR PROTEIN MLH3"/>
    <property type="match status" value="1"/>
</dbReference>
<dbReference type="SUPFAM" id="SSF55874">
    <property type="entry name" value="ATPase domain of HSP90 chaperone/DNA topoisomerase II/histidine kinase"/>
    <property type="match status" value="1"/>
</dbReference>
<dbReference type="Gene3D" id="3.30.1370.100">
    <property type="entry name" value="MutL, C-terminal domain, regulatory subdomain"/>
    <property type="match status" value="1"/>
</dbReference>
<dbReference type="Pfam" id="PF13589">
    <property type="entry name" value="HATPase_c_3"/>
    <property type="match status" value="1"/>
</dbReference>
<dbReference type="GO" id="GO:0030983">
    <property type="term" value="F:mismatched DNA binding"/>
    <property type="evidence" value="ECO:0007669"/>
    <property type="project" value="InterPro"/>
</dbReference>
<dbReference type="NCBIfam" id="TIGR00585">
    <property type="entry name" value="mutl"/>
    <property type="match status" value="1"/>
</dbReference>
<dbReference type="InterPro" id="IPR042120">
    <property type="entry name" value="MutL_C_dimsub"/>
</dbReference>
<dbReference type="AlphaFoldDB" id="A0AAU9X963"/>